<name>A0A484N5X6_9ASTE</name>
<dbReference type="EMBL" id="OOIL02005600">
    <property type="protein sequence ID" value="VFQ95648.1"/>
    <property type="molecule type" value="Genomic_DNA"/>
</dbReference>
<dbReference type="AlphaFoldDB" id="A0A484N5X6"/>
<reference evidence="2 3" key="1">
    <citation type="submission" date="2018-04" db="EMBL/GenBank/DDBJ databases">
        <authorList>
            <person name="Vogel A."/>
        </authorList>
    </citation>
    <scope>NUCLEOTIDE SEQUENCE [LARGE SCALE GENOMIC DNA]</scope>
</reference>
<evidence type="ECO:0000313" key="2">
    <source>
        <dbReference type="EMBL" id="VFQ95648.1"/>
    </source>
</evidence>
<sequence length="130" mass="14811">MLSRDPSMPSFQLLSDSDDDALPRYGSPPPSKAEMKRAELNRWGFDGGDTDSSETHPTWSFRKKYPGGGYYSDPERSYEEEEDEEEDGESVTSAEIMEMSEEEFLFAEPTGDPEKLHRFKQSTRSILSLI</sequence>
<dbReference type="Proteomes" id="UP000595140">
    <property type="component" value="Unassembled WGS sequence"/>
</dbReference>
<evidence type="ECO:0000313" key="3">
    <source>
        <dbReference type="Proteomes" id="UP000595140"/>
    </source>
</evidence>
<evidence type="ECO:0000256" key="1">
    <source>
        <dbReference type="SAM" id="MobiDB-lite"/>
    </source>
</evidence>
<feature type="compositionally biased region" description="Acidic residues" evidence="1">
    <location>
        <begin position="78"/>
        <end position="89"/>
    </location>
</feature>
<protein>
    <submittedName>
        <fullName evidence="2">Uncharacterized protein</fullName>
    </submittedName>
</protein>
<gene>
    <name evidence="2" type="ORF">CCAM_LOCUS37424</name>
</gene>
<organism evidence="2 3">
    <name type="scientific">Cuscuta campestris</name>
    <dbReference type="NCBI Taxonomy" id="132261"/>
    <lineage>
        <taxon>Eukaryota</taxon>
        <taxon>Viridiplantae</taxon>
        <taxon>Streptophyta</taxon>
        <taxon>Embryophyta</taxon>
        <taxon>Tracheophyta</taxon>
        <taxon>Spermatophyta</taxon>
        <taxon>Magnoliopsida</taxon>
        <taxon>eudicotyledons</taxon>
        <taxon>Gunneridae</taxon>
        <taxon>Pentapetalae</taxon>
        <taxon>asterids</taxon>
        <taxon>lamiids</taxon>
        <taxon>Solanales</taxon>
        <taxon>Convolvulaceae</taxon>
        <taxon>Cuscuteae</taxon>
        <taxon>Cuscuta</taxon>
        <taxon>Cuscuta subgen. Grammica</taxon>
        <taxon>Cuscuta sect. Cleistogrammica</taxon>
    </lineage>
</organism>
<accession>A0A484N5X6</accession>
<keyword evidence="3" id="KW-1185">Reference proteome</keyword>
<proteinExistence type="predicted"/>
<feature type="region of interest" description="Disordered" evidence="1">
    <location>
        <begin position="1"/>
        <end position="92"/>
    </location>
</feature>